<gene>
    <name evidence="2" type="ORF">TrRE_jg7910</name>
</gene>
<reference evidence="2" key="1">
    <citation type="submission" date="2022-07" db="EMBL/GenBank/DDBJ databases">
        <title>Genome analysis of Parmales, a sister group of diatoms, reveals the evolutionary specialization of diatoms from phago-mixotrophs to photoautotrophs.</title>
        <authorList>
            <person name="Ban H."/>
            <person name="Sato S."/>
            <person name="Yoshikawa S."/>
            <person name="Kazumasa Y."/>
            <person name="Nakamura Y."/>
            <person name="Ichinomiya M."/>
            <person name="Saitoh K."/>
            <person name="Sato N."/>
            <person name="Blanc-Mathieu R."/>
            <person name="Endo H."/>
            <person name="Kuwata A."/>
            <person name="Ogata H."/>
        </authorList>
    </citation>
    <scope>NUCLEOTIDE SEQUENCE</scope>
</reference>
<proteinExistence type="predicted"/>
<protein>
    <submittedName>
        <fullName evidence="2">Uncharacterized protein</fullName>
    </submittedName>
</protein>
<feature type="region of interest" description="Disordered" evidence="1">
    <location>
        <begin position="449"/>
        <end position="603"/>
    </location>
</feature>
<comment type="caution">
    <text evidence="2">The sequence shown here is derived from an EMBL/GenBank/DDBJ whole genome shotgun (WGS) entry which is preliminary data.</text>
</comment>
<dbReference type="Proteomes" id="UP001165082">
    <property type="component" value="Unassembled WGS sequence"/>
</dbReference>
<name>A0A9W7ASR8_9STRA</name>
<feature type="non-terminal residue" evidence="2">
    <location>
        <position position="1"/>
    </location>
</feature>
<accession>A0A9W7ASR8</accession>
<feature type="compositionally biased region" description="Pro residues" evidence="1">
    <location>
        <begin position="575"/>
        <end position="596"/>
    </location>
</feature>
<dbReference type="EMBL" id="BRXZ01001649">
    <property type="protein sequence ID" value="GMH75976.1"/>
    <property type="molecule type" value="Genomic_DNA"/>
</dbReference>
<feature type="compositionally biased region" description="Basic and acidic residues" evidence="1">
    <location>
        <begin position="463"/>
        <end position="539"/>
    </location>
</feature>
<organism evidence="2 3">
    <name type="scientific">Triparma retinervis</name>
    <dbReference type="NCBI Taxonomy" id="2557542"/>
    <lineage>
        <taxon>Eukaryota</taxon>
        <taxon>Sar</taxon>
        <taxon>Stramenopiles</taxon>
        <taxon>Ochrophyta</taxon>
        <taxon>Bolidophyceae</taxon>
        <taxon>Parmales</taxon>
        <taxon>Triparmaceae</taxon>
        <taxon>Triparma</taxon>
    </lineage>
</organism>
<feature type="compositionally biased region" description="Basic residues" evidence="1">
    <location>
        <begin position="453"/>
        <end position="462"/>
    </location>
</feature>
<evidence type="ECO:0000256" key="1">
    <source>
        <dbReference type="SAM" id="MobiDB-lite"/>
    </source>
</evidence>
<dbReference type="OrthoDB" id="10573594at2759"/>
<sequence length="681" mass="77376">EAKDTVDFSDAVNAVFTSAVNLAISGYVIEGMSNLDFMGYVAKASKLEEDYMEGFINGGGGGKNLVYDKDYRRVYGKFLEMRWRTAVGMKEEIERCMGERGGGASTGGEAEGGNRLRGIKYRYDKDSFANDGRNSADSFWGEEGGDRKSKLEVPSGSARDTLMAYSKKQFENSPILQLSSDAFKEGIEQLKDAVGKAVNFRLPFGAEEWESGRRRGGLKVRRGGDREASAAAATAVEDEEGEFFVGEEIKKKVQTAVEGLVAHLRKVYGEAGGLEMGYLVGSHGFKRIVEEGCKEVEEVVKGGIEKIVNAEMKGNCDDEDEWSWKEEGVVKEESRRSSAEREYLSGVCMLVRALKMALDLGVTWLGNNGYAALKIREEGERVLCGYDDMVSRPGSDGTRGAKRRIGGEVLMEWWRWMEEAFKTWRAEEKARELLEELENDLGGLLEKKEEKSSKKKKKKKGKSKEEKAKEERKRKEEEDMVRRREERKEEERLLKEKEETTRKLVEEEERVRIEDEKERVEWERVEKVVREEEKREEKERKRKEKERERKKKMKKKKKELIAEEELEMRQKSPPQKSPPIITPPQGSPCSRLPPPSDEATTVDEAEELQAAAELMERQAREFRERADKIRKGKEMAAAGPSAKPGEKGRMGDFDLQDAEKFLVGKLEAEKKNPNVVWLGDP</sequence>
<feature type="compositionally biased region" description="Basic residues" evidence="1">
    <location>
        <begin position="540"/>
        <end position="558"/>
    </location>
</feature>
<evidence type="ECO:0000313" key="3">
    <source>
        <dbReference type="Proteomes" id="UP001165082"/>
    </source>
</evidence>
<feature type="region of interest" description="Disordered" evidence="1">
    <location>
        <begin position="627"/>
        <end position="652"/>
    </location>
</feature>
<dbReference type="AlphaFoldDB" id="A0A9W7ASR8"/>
<keyword evidence="3" id="KW-1185">Reference proteome</keyword>
<evidence type="ECO:0000313" key="2">
    <source>
        <dbReference type="EMBL" id="GMH75976.1"/>
    </source>
</evidence>